<dbReference type="Proteomes" id="UP000623467">
    <property type="component" value="Unassembled WGS sequence"/>
</dbReference>
<feature type="region of interest" description="Disordered" evidence="1">
    <location>
        <begin position="15"/>
        <end position="50"/>
    </location>
</feature>
<evidence type="ECO:0000259" key="2">
    <source>
        <dbReference type="Pfam" id="PF12776"/>
    </source>
</evidence>
<keyword evidence="4" id="KW-1185">Reference proteome</keyword>
<organism evidence="3 4">
    <name type="scientific">Mycena sanguinolenta</name>
    <dbReference type="NCBI Taxonomy" id="230812"/>
    <lineage>
        <taxon>Eukaryota</taxon>
        <taxon>Fungi</taxon>
        <taxon>Dikarya</taxon>
        <taxon>Basidiomycota</taxon>
        <taxon>Agaricomycotina</taxon>
        <taxon>Agaricomycetes</taxon>
        <taxon>Agaricomycetidae</taxon>
        <taxon>Agaricales</taxon>
        <taxon>Marasmiineae</taxon>
        <taxon>Mycenaceae</taxon>
        <taxon>Mycena</taxon>
    </lineage>
</organism>
<accession>A0A8H6ZBK6</accession>
<reference evidence="3" key="1">
    <citation type="submission" date="2020-05" db="EMBL/GenBank/DDBJ databases">
        <title>Mycena genomes resolve the evolution of fungal bioluminescence.</title>
        <authorList>
            <person name="Tsai I.J."/>
        </authorList>
    </citation>
    <scope>NUCLEOTIDE SEQUENCE</scope>
    <source>
        <strain evidence="3">160909Yilan</strain>
    </source>
</reference>
<gene>
    <name evidence="3" type="ORF">MSAN_00598100</name>
</gene>
<name>A0A8H6ZBK6_9AGAR</name>
<proteinExistence type="predicted"/>
<dbReference type="OrthoDB" id="2930561at2759"/>
<dbReference type="AlphaFoldDB" id="A0A8H6ZBK6"/>
<comment type="caution">
    <text evidence="3">The sequence shown here is derived from an EMBL/GenBank/DDBJ whole genome shotgun (WGS) entry which is preliminary data.</text>
</comment>
<dbReference type="Pfam" id="PF12776">
    <property type="entry name" value="Myb_DNA-bind_3"/>
    <property type="match status" value="1"/>
</dbReference>
<dbReference type="EMBL" id="JACAZH010000003">
    <property type="protein sequence ID" value="KAF7373861.1"/>
    <property type="molecule type" value="Genomic_DNA"/>
</dbReference>
<feature type="domain" description="Myb/SANT-like" evidence="2">
    <location>
        <begin position="51"/>
        <end position="145"/>
    </location>
</feature>
<dbReference type="InterPro" id="IPR024752">
    <property type="entry name" value="Myb/SANT-like_dom"/>
</dbReference>
<evidence type="ECO:0000313" key="3">
    <source>
        <dbReference type="EMBL" id="KAF7373861.1"/>
    </source>
</evidence>
<feature type="region of interest" description="Disordered" evidence="1">
    <location>
        <begin position="188"/>
        <end position="224"/>
    </location>
</feature>
<dbReference type="PANTHER" id="PTHR46929">
    <property type="entry name" value="EXPRESSED PROTEIN"/>
    <property type="match status" value="1"/>
</dbReference>
<feature type="compositionally biased region" description="Low complexity" evidence="1">
    <location>
        <begin position="188"/>
        <end position="198"/>
    </location>
</feature>
<sequence>MSKITVIIPVVNGTYNMDRERENQPKNPRTLPENAGPPVPPDLPDSGSATWLQPDEKKLIEFLIEHKAAAGDGGNFKAATFRSAATHVNLTRTKGGPKTGKSCEQKYRALRRDWAFVDHIKGVSGFSWSDEHGANISPASQGAWDAWVAVNPKAARFRNKGWPFYDLLAPLMPTKAKGGNVFRAGAAAPAAERSSSPEWDLGALEQGSGEKDDSCGAQKRPAAQPVVYRKKPRLSAGAQGLVDLNRTASEFNEIMGSIRDIFVAGSNSSTSSTSTASSLIPPTSTPSNPVPSVPLFQPSPQRHSTAIARAREERWLGASERTALIRILRDIHKVDEYNGVYDEEEMRIVWILDELRAAGVYAFHPKYSTLSLDSFAI</sequence>
<evidence type="ECO:0000313" key="4">
    <source>
        <dbReference type="Proteomes" id="UP000623467"/>
    </source>
</evidence>
<evidence type="ECO:0000256" key="1">
    <source>
        <dbReference type="SAM" id="MobiDB-lite"/>
    </source>
</evidence>
<protein>
    <recommendedName>
        <fullName evidence="2">Myb/SANT-like domain-containing protein</fullName>
    </recommendedName>
</protein>
<dbReference type="PANTHER" id="PTHR46929:SF3">
    <property type="entry name" value="MYB_SANT-LIKE DOMAIN-CONTAINING PROTEIN"/>
    <property type="match status" value="1"/>
</dbReference>